<protein>
    <submittedName>
        <fullName evidence="1">Uncharacterized protein</fullName>
    </submittedName>
</protein>
<sequence>MKTETQYLYVESKTKAEYLELLREANLPQLEVTEDKSLANILLAGPPMVADKLD</sequence>
<evidence type="ECO:0000313" key="2">
    <source>
        <dbReference type="Proteomes" id="UP000031670"/>
    </source>
</evidence>
<gene>
    <name evidence="1" type="ORF">JCM19232_2076</name>
</gene>
<dbReference type="Proteomes" id="UP000031670">
    <property type="component" value="Unassembled WGS sequence"/>
</dbReference>
<dbReference type="AlphaFoldDB" id="A0A0B8PFV3"/>
<name>A0A0B8PFV3_9VIBR</name>
<accession>A0A0B8PFV3</accession>
<organism evidence="1 2">
    <name type="scientific">Vibrio ishigakensis</name>
    <dbReference type="NCBI Taxonomy" id="1481914"/>
    <lineage>
        <taxon>Bacteria</taxon>
        <taxon>Pseudomonadati</taxon>
        <taxon>Pseudomonadota</taxon>
        <taxon>Gammaproteobacteria</taxon>
        <taxon>Vibrionales</taxon>
        <taxon>Vibrionaceae</taxon>
        <taxon>Vibrio</taxon>
    </lineage>
</organism>
<proteinExistence type="predicted"/>
<reference evidence="1 2" key="1">
    <citation type="submission" date="2015-01" db="EMBL/GenBank/DDBJ databases">
        <title>Vibrio sp. C5 JCM 19232 whole genome shotgun sequence.</title>
        <authorList>
            <person name="Sawabe T."/>
            <person name="Meirelles P."/>
            <person name="Feng G."/>
            <person name="Sayaka M."/>
            <person name="Hattori M."/>
            <person name="Ohkuma M."/>
        </authorList>
    </citation>
    <scope>NUCLEOTIDE SEQUENCE [LARGE SCALE GENOMIC DNA]</scope>
    <source>
        <strain evidence="1 2">JCM19232</strain>
    </source>
</reference>
<evidence type="ECO:0000313" key="1">
    <source>
        <dbReference type="EMBL" id="GAM65201.1"/>
    </source>
</evidence>
<reference evidence="1 2" key="2">
    <citation type="submission" date="2015-01" db="EMBL/GenBank/DDBJ databases">
        <authorList>
            <consortium name="NBRP consortium"/>
            <person name="Sawabe T."/>
            <person name="Meirelles P."/>
            <person name="Feng G."/>
            <person name="Sayaka M."/>
            <person name="Hattori M."/>
            <person name="Ohkuma M."/>
        </authorList>
    </citation>
    <scope>NUCLEOTIDE SEQUENCE [LARGE SCALE GENOMIC DNA]</scope>
    <source>
        <strain evidence="1 2">JCM19232</strain>
    </source>
</reference>
<dbReference type="EMBL" id="BBSA01000017">
    <property type="protein sequence ID" value="GAM65201.1"/>
    <property type="molecule type" value="Genomic_DNA"/>
</dbReference>
<comment type="caution">
    <text evidence="1">The sequence shown here is derived from an EMBL/GenBank/DDBJ whole genome shotgun (WGS) entry which is preliminary data.</text>
</comment>